<feature type="transmembrane region" description="Helical" evidence="11">
    <location>
        <begin position="687"/>
        <end position="707"/>
    </location>
</feature>
<evidence type="ECO:0000256" key="3">
    <source>
        <dbReference type="ARBA" id="ARBA00022741"/>
    </source>
</evidence>
<feature type="compositionally biased region" description="Acidic residues" evidence="10">
    <location>
        <begin position="734"/>
        <end position="751"/>
    </location>
</feature>
<dbReference type="GO" id="GO:0016320">
    <property type="term" value="P:endoplasmic reticulum membrane fusion"/>
    <property type="evidence" value="ECO:0007669"/>
    <property type="project" value="TreeGrafter"/>
</dbReference>
<comment type="caution">
    <text evidence="13">The sequence shown here is derived from an EMBL/GenBank/DDBJ whole genome shotgun (WGS) entry which is preliminary data.</text>
</comment>
<keyword evidence="6 9" id="KW-1133">Transmembrane helix</keyword>
<dbReference type="HAMAP" id="MF_03109">
    <property type="entry name" value="Sey1"/>
    <property type="match status" value="1"/>
</dbReference>
<dbReference type="CDD" id="cd01851">
    <property type="entry name" value="GBP"/>
    <property type="match status" value="1"/>
</dbReference>
<protein>
    <recommendedName>
        <fullName evidence="9">Protein SEY1 homolog</fullName>
        <ecNumber evidence="9">3.6.5.-</ecNumber>
    </recommendedName>
</protein>
<dbReference type="GO" id="GO:0003924">
    <property type="term" value="F:GTPase activity"/>
    <property type="evidence" value="ECO:0007669"/>
    <property type="project" value="UniProtKB-UniRule"/>
</dbReference>
<evidence type="ECO:0000256" key="10">
    <source>
        <dbReference type="SAM" id="MobiDB-lite"/>
    </source>
</evidence>
<dbReference type="OrthoDB" id="1597724at2759"/>
<evidence type="ECO:0000259" key="12">
    <source>
        <dbReference type="PROSITE" id="PS51715"/>
    </source>
</evidence>
<dbReference type="VEuPathDB" id="TrichDB:TRFO_14537"/>
<organism evidence="13 14">
    <name type="scientific">Tritrichomonas foetus</name>
    <dbReference type="NCBI Taxonomy" id="1144522"/>
    <lineage>
        <taxon>Eukaryota</taxon>
        <taxon>Metamonada</taxon>
        <taxon>Parabasalia</taxon>
        <taxon>Tritrichomonadida</taxon>
        <taxon>Tritrichomonadidae</taxon>
        <taxon>Tritrichomonas</taxon>
    </lineage>
</organism>
<keyword evidence="2 9" id="KW-0812">Transmembrane</keyword>
<dbReference type="GO" id="GO:0005789">
    <property type="term" value="C:endoplasmic reticulum membrane"/>
    <property type="evidence" value="ECO:0007669"/>
    <property type="project" value="UniProtKB-SubCell"/>
</dbReference>
<feature type="region of interest" description="Disordered" evidence="10">
    <location>
        <begin position="591"/>
        <end position="622"/>
    </location>
</feature>
<evidence type="ECO:0000313" key="14">
    <source>
        <dbReference type="Proteomes" id="UP000179807"/>
    </source>
</evidence>
<reference evidence="13" key="1">
    <citation type="submission" date="2016-10" db="EMBL/GenBank/DDBJ databases">
        <authorList>
            <person name="Benchimol M."/>
            <person name="Almeida L.G."/>
            <person name="Vasconcelos A.T."/>
            <person name="Perreira-Neves A."/>
            <person name="Rosa I.A."/>
            <person name="Tasca T."/>
            <person name="Bogo M.R."/>
            <person name="de Souza W."/>
        </authorList>
    </citation>
    <scope>NUCLEOTIDE SEQUENCE [LARGE SCALE GENOMIC DNA]</scope>
    <source>
        <strain evidence="13">K</strain>
    </source>
</reference>
<dbReference type="Pfam" id="PF20428">
    <property type="entry name" value="Sey1_3HB"/>
    <property type="match status" value="1"/>
</dbReference>
<evidence type="ECO:0000256" key="6">
    <source>
        <dbReference type="ARBA" id="ARBA00022989"/>
    </source>
</evidence>
<evidence type="ECO:0000256" key="1">
    <source>
        <dbReference type="ARBA" id="ARBA00004477"/>
    </source>
</evidence>
<proteinExistence type="inferred from homology"/>
<keyword evidence="4 9" id="KW-0378">Hydrolase</keyword>
<dbReference type="InterPro" id="IPR008803">
    <property type="entry name" value="RHD3/Sey1"/>
</dbReference>
<feature type="compositionally biased region" description="Basic and acidic residues" evidence="10">
    <location>
        <begin position="591"/>
        <end position="605"/>
    </location>
</feature>
<dbReference type="Gene3D" id="3.40.50.300">
    <property type="entry name" value="P-loop containing nucleotide triphosphate hydrolases"/>
    <property type="match status" value="1"/>
</dbReference>
<accession>A0A1J4KZ92</accession>
<feature type="compositionally biased region" description="Polar residues" evidence="10">
    <location>
        <begin position="786"/>
        <end position="807"/>
    </location>
</feature>
<feature type="topological domain" description="Cytoplasmic" evidence="9">
    <location>
        <begin position="713"/>
        <end position="831"/>
    </location>
</feature>
<dbReference type="PANTHER" id="PTHR45923">
    <property type="entry name" value="PROTEIN SEY1"/>
    <property type="match status" value="1"/>
</dbReference>
<evidence type="ECO:0000256" key="8">
    <source>
        <dbReference type="ARBA" id="ARBA00023136"/>
    </source>
</evidence>
<dbReference type="GeneID" id="94832581"/>
<dbReference type="RefSeq" id="XP_068368166.1">
    <property type="nucleotide sequence ID" value="XM_068497877.1"/>
</dbReference>
<evidence type="ECO:0000256" key="5">
    <source>
        <dbReference type="ARBA" id="ARBA00022824"/>
    </source>
</evidence>
<comment type="similarity">
    <text evidence="9">Belongs to the TRAFAC class dynamin-like GTPase superfamily. GB1/RHD3 GTPase family. RHD3 subfamily.</text>
</comment>
<feature type="compositionally biased region" description="Basic residues" evidence="10">
    <location>
        <begin position="610"/>
        <end position="620"/>
    </location>
</feature>
<comment type="function">
    <text evidence="9">Probable GTP-binding protein that may be involved in cell development.</text>
</comment>
<feature type="domain" description="GB1/RHD3-type G" evidence="12">
    <location>
        <begin position="28"/>
        <end position="258"/>
    </location>
</feature>
<dbReference type="InterPro" id="IPR046758">
    <property type="entry name" value="Sey1/RHD3-like_3HB"/>
</dbReference>
<keyword evidence="7 9" id="KW-0342">GTP-binding</keyword>
<feature type="binding site" evidence="9">
    <location>
        <begin position="38"/>
        <end position="45"/>
    </location>
    <ligand>
        <name>GTP</name>
        <dbReference type="ChEBI" id="CHEBI:37565"/>
    </ligand>
</feature>
<name>A0A1J4KZ92_9EUKA</name>
<dbReference type="AlphaFoldDB" id="A0A1J4KZ92"/>
<gene>
    <name evidence="13" type="ORF">TRFO_14537</name>
</gene>
<feature type="region of interest" description="Disordered" evidence="10">
    <location>
        <begin position="731"/>
        <end position="815"/>
    </location>
</feature>
<dbReference type="GO" id="GO:0005525">
    <property type="term" value="F:GTP binding"/>
    <property type="evidence" value="ECO:0007669"/>
    <property type="project" value="UniProtKB-UniRule"/>
</dbReference>
<comment type="subcellular location">
    <subcellularLocation>
        <location evidence="1 9">Endoplasmic reticulum membrane</location>
        <topology evidence="1 9">Multi-pass membrane protein</topology>
    </subcellularLocation>
</comment>
<evidence type="ECO:0000256" key="2">
    <source>
        <dbReference type="ARBA" id="ARBA00022692"/>
    </source>
</evidence>
<dbReference type="InterPro" id="IPR027417">
    <property type="entry name" value="P-loop_NTPase"/>
</dbReference>
<evidence type="ECO:0000256" key="7">
    <source>
        <dbReference type="ARBA" id="ARBA00023134"/>
    </source>
</evidence>
<evidence type="ECO:0000256" key="9">
    <source>
        <dbReference type="HAMAP-Rule" id="MF_03109"/>
    </source>
</evidence>
<sequence>MEQIITEAGELVPNLQEQIEKIGIANAGDDYHMLAIIGPQSSGKSTILNLLFNTTFQTMNESTGRQQTTKGIHASAAQGHPIMIFDVEGCDSRERGDADAHFERKAALFALSLAEVLLVNMWESDIGRYNAANIPMLRTVFEVNVQLFLAQQQTKTKLLFLIRDFTTEAFDAICSNITRDMNDIWKEIALPESLKGRQITDFFEFEFFTIHHMKIQREKFDEDVEELRRWFIDDTHERFLFKEKSAKIVPGDGLTTYISNMWDVIKNNRDLNIPSQRSMLSHFKCEETAKNELNEIIEKCQPLHISINKQKKRVDDFGAQVEPIVGAALKNYKEATWRYIPEIVAERETLFLNDIIEFLKPLYVKNIEFITENSTNAFLEFLDQQGDDLVEGGNWQKQVFDEEDRIVTEVNEFATSNIPITLKEVFPPYKLDGFGVVLTELAKSRQNSLVSQLSQRIGANQLHEFELQANEILKAANDDMWVTLRALLKSSIESTVSQINSILKTNIPEAKSDESDLKTSFEDKAIALVEESANYILLKMKSSFDKHFKYDSNGHPRVWTQSDDVDGIFEDARAAGQRTLKLFTISKLRDPNEPYDPKEDPRNKVDQSPGKKKGKRKSRKSTGIDQLSKILIDNDKCEEIEESFNRLIWHTYNEAKEAIKAQEAQNQIPPWAWFALLFIAGDKLLKLLANPIVFVLFSFFGGGIFMLKQLGLYEVVVNTIKDRISEFIDSFTAGDDEDDDENGEEDENEGENIEKTENENNESGEEAQNRNLAQLPKLKKRIPISGTLTKPQMPSSFSLQEFNSGPSGDNAEEDVAENEIELEFQRDENEE</sequence>
<keyword evidence="3 9" id="KW-0547">Nucleotide-binding</keyword>
<dbReference type="Pfam" id="PF05879">
    <property type="entry name" value="RHD3_GTPase"/>
    <property type="match status" value="1"/>
</dbReference>
<evidence type="ECO:0000256" key="4">
    <source>
        <dbReference type="ARBA" id="ARBA00022801"/>
    </source>
</evidence>
<dbReference type="EMBL" id="MLAK01000282">
    <property type="protein sequence ID" value="OHT15030.1"/>
    <property type="molecule type" value="Genomic_DNA"/>
</dbReference>
<keyword evidence="5 9" id="KW-0256">Endoplasmic reticulum</keyword>
<dbReference type="PROSITE" id="PS51715">
    <property type="entry name" value="G_GB1_RHD3"/>
    <property type="match status" value="1"/>
</dbReference>
<feature type="topological domain" description="Lumenal" evidence="9">
    <location>
        <begin position="689"/>
        <end position="691"/>
    </location>
</feature>
<dbReference type="Proteomes" id="UP000179807">
    <property type="component" value="Unassembled WGS sequence"/>
</dbReference>
<dbReference type="InterPro" id="IPR030386">
    <property type="entry name" value="G_GB1_RHD3_dom"/>
</dbReference>
<evidence type="ECO:0000256" key="11">
    <source>
        <dbReference type="SAM" id="Phobius"/>
    </source>
</evidence>
<keyword evidence="14" id="KW-1185">Reference proteome</keyword>
<feature type="topological domain" description="Cytoplasmic" evidence="9">
    <location>
        <begin position="1"/>
        <end position="667"/>
    </location>
</feature>
<keyword evidence="8 9" id="KW-0472">Membrane</keyword>
<dbReference type="PANTHER" id="PTHR45923:SF2">
    <property type="entry name" value="PROTEIN SEY1"/>
    <property type="match status" value="1"/>
</dbReference>
<dbReference type="FunFam" id="3.40.50.300:FF:000727">
    <property type="entry name" value="Protein SEY1 homolog"/>
    <property type="match status" value="1"/>
</dbReference>
<evidence type="ECO:0000313" key="13">
    <source>
        <dbReference type="EMBL" id="OHT15030.1"/>
    </source>
</evidence>
<dbReference type="EC" id="3.6.5.-" evidence="9"/>
<dbReference type="SUPFAM" id="SSF52540">
    <property type="entry name" value="P-loop containing nucleoside triphosphate hydrolases"/>
    <property type="match status" value="1"/>
</dbReference>